<dbReference type="InParanoid" id="A0A0V0R7Z4"/>
<accession>A0A0V0R7Z4</accession>
<keyword evidence="1" id="KW-0175">Coiled coil</keyword>
<evidence type="ECO:0000256" key="1">
    <source>
        <dbReference type="SAM" id="Coils"/>
    </source>
</evidence>
<name>A0A0V0R7Z4_PSEPJ</name>
<reference evidence="2 3" key="1">
    <citation type="journal article" date="2015" name="Sci. Rep.">
        <title>Genome of the facultative scuticociliatosis pathogen Pseudocohnilembus persalinus provides insight into its virulence through horizontal gene transfer.</title>
        <authorList>
            <person name="Xiong J."/>
            <person name="Wang G."/>
            <person name="Cheng J."/>
            <person name="Tian M."/>
            <person name="Pan X."/>
            <person name="Warren A."/>
            <person name="Jiang C."/>
            <person name="Yuan D."/>
            <person name="Miao W."/>
        </authorList>
    </citation>
    <scope>NUCLEOTIDE SEQUENCE [LARGE SCALE GENOMIC DNA]</scope>
    <source>
        <strain evidence="2">36N120E</strain>
    </source>
</reference>
<feature type="coiled-coil region" evidence="1">
    <location>
        <begin position="21"/>
        <end position="56"/>
    </location>
</feature>
<gene>
    <name evidence="2" type="ORF">PPERSA_08744</name>
</gene>
<proteinExistence type="predicted"/>
<sequence length="602" mass="71817">MEIIQQIQIIQNQDEEYDTLIVSLKDKINEIQKKNKQELKEIAIQIKDNLNKIQDNFYEEFPDIIGELALNLMDQLSYAVLKANQLKFSPIENLENPNNLGIHLLNLIAKNCKNYFGYGQILAEILEKCEFLDQKMVVIELIYKQLRVIQRKFEFLPTLLMQIRNVFLSSFKAITMPLLQNQNEEKIQDKKGYNCTFSQWILDLISRFMQELGKFTEIKNLKGVVQTQYLFQQAYEGGQVFQQYDYQNYQLRHILILFMLDILGILNNYKLQFLEGKHYFEEDLGKCFNKCENLFNSFLGDNLANLVLNSLEMYRAINLVDIQYINQENKAYSIFKFYNIEMMSQYVVKIFQKKELFQIYQIDYQINIGLSFLWIMYQFKNQKKNQIEILEKNGKLLVQFLGEKLELKKKKKIVIQEENQFEIDLKRIFACVLSFDSQNWGFLKNLLEILSLDLQKNVVGLLFNYQEILGAENLAQIEIYQQLITKKEVVQFIINQFSRQLQNQEFLFEQYKKLENLVQLLNKFQENCEYQDKSLNLNEIQEKMEVFLPQSLDLIQEYTYKLYSDLKYTVSYNLDDLEKIHLILNQCNDSLSEILKKNNDFK</sequence>
<evidence type="ECO:0000313" key="2">
    <source>
        <dbReference type="EMBL" id="KRX10442.1"/>
    </source>
</evidence>
<dbReference type="AlphaFoldDB" id="A0A0V0R7Z4"/>
<evidence type="ECO:0000313" key="3">
    <source>
        <dbReference type="Proteomes" id="UP000054937"/>
    </source>
</evidence>
<keyword evidence="3" id="KW-1185">Reference proteome</keyword>
<comment type="caution">
    <text evidence="2">The sequence shown here is derived from an EMBL/GenBank/DDBJ whole genome shotgun (WGS) entry which is preliminary data.</text>
</comment>
<organism evidence="2 3">
    <name type="scientific">Pseudocohnilembus persalinus</name>
    <name type="common">Ciliate</name>
    <dbReference type="NCBI Taxonomy" id="266149"/>
    <lineage>
        <taxon>Eukaryota</taxon>
        <taxon>Sar</taxon>
        <taxon>Alveolata</taxon>
        <taxon>Ciliophora</taxon>
        <taxon>Intramacronucleata</taxon>
        <taxon>Oligohymenophorea</taxon>
        <taxon>Scuticociliatia</taxon>
        <taxon>Philasterida</taxon>
        <taxon>Pseudocohnilembidae</taxon>
        <taxon>Pseudocohnilembus</taxon>
    </lineage>
</organism>
<dbReference type="Proteomes" id="UP000054937">
    <property type="component" value="Unassembled WGS sequence"/>
</dbReference>
<protein>
    <submittedName>
        <fullName evidence="2">Uncharacterized protein</fullName>
    </submittedName>
</protein>
<dbReference type="EMBL" id="LDAU01000027">
    <property type="protein sequence ID" value="KRX10442.1"/>
    <property type="molecule type" value="Genomic_DNA"/>
</dbReference>